<evidence type="ECO:0000256" key="1">
    <source>
        <dbReference type="SAM" id="MobiDB-lite"/>
    </source>
</evidence>
<protein>
    <submittedName>
        <fullName evidence="2">Uncharacterized protein</fullName>
    </submittedName>
</protein>
<evidence type="ECO:0000313" key="2">
    <source>
        <dbReference type="EMBL" id="VIO56623.1"/>
    </source>
</evidence>
<organism evidence="2">
    <name type="scientific">Gibberella zeae</name>
    <name type="common">Wheat head blight fungus</name>
    <name type="synonym">Fusarium graminearum</name>
    <dbReference type="NCBI Taxonomy" id="5518"/>
    <lineage>
        <taxon>Eukaryota</taxon>
        <taxon>Fungi</taxon>
        <taxon>Dikarya</taxon>
        <taxon>Ascomycota</taxon>
        <taxon>Pezizomycotina</taxon>
        <taxon>Sordariomycetes</taxon>
        <taxon>Hypocreomycetidae</taxon>
        <taxon>Hypocreales</taxon>
        <taxon>Nectriaceae</taxon>
        <taxon>Fusarium</taxon>
    </lineage>
</organism>
<name>A0A4U9EX65_GIBZA</name>
<accession>A0A4U9EX65</accession>
<gene>
    <name evidence="2" type="ORF">FUG_LOCUS220861</name>
</gene>
<dbReference type="AlphaFoldDB" id="A0A4U9EX65"/>
<proteinExistence type="predicted"/>
<feature type="compositionally biased region" description="Low complexity" evidence="1">
    <location>
        <begin position="208"/>
        <end position="218"/>
    </location>
</feature>
<reference evidence="2" key="1">
    <citation type="submission" date="2019-04" db="EMBL/GenBank/DDBJ databases">
        <authorList>
            <person name="Melise S."/>
            <person name="Noan J."/>
            <person name="Okalmin O."/>
        </authorList>
    </citation>
    <scope>NUCLEOTIDE SEQUENCE</scope>
    <source>
        <strain evidence="2">FN9</strain>
    </source>
</reference>
<feature type="region of interest" description="Disordered" evidence="1">
    <location>
        <begin position="208"/>
        <end position="227"/>
    </location>
</feature>
<dbReference type="EMBL" id="CAAKMV010000125">
    <property type="protein sequence ID" value="VIO56623.1"/>
    <property type="molecule type" value="Genomic_DNA"/>
</dbReference>
<sequence length="279" mass="30801">MKPRNYTTMLSSALFFASHLLLGVGAFLVYPTFYVETWMEHGLNEACGKALLTDIDCDSNLNGMGRTGWQGLLRGDDDFTITDSICAPKCGESLQEWSKALSENCDPRSFSPITLVEGRIQLCDKDEKTGEYCNAIIDAFPDLRDDEVLVPEDLCEPCYVRRMWRFDISHYSPANGWIERSRDRMDKYCPKSVLAQKSATVVQDMSSTTTAAASDSSTVPEKVTTAESTIATPDTTASPTAETLEKVTASVEPNAGERLSYGKTEIYLSFALVLAVTIF</sequence>